<gene>
    <name evidence="1" type="ORF">X975_22510</name>
</gene>
<evidence type="ECO:0000313" key="2">
    <source>
        <dbReference type="Proteomes" id="UP000054359"/>
    </source>
</evidence>
<feature type="non-terminal residue" evidence="1">
    <location>
        <position position="80"/>
    </location>
</feature>
<evidence type="ECO:0000313" key="1">
    <source>
        <dbReference type="EMBL" id="KFM73962.1"/>
    </source>
</evidence>
<dbReference type="OrthoDB" id="347314at2759"/>
<organism evidence="1 2">
    <name type="scientific">Stegodyphus mimosarum</name>
    <name type="common">African social velvet spider</name>
    <dbReference type="NCBI Taxonomy" id="407821"/>
    <lineage>
        <taxon>Eukaryota</taxon>
        <taxon>Metazoa</taxon>
        <taxon>Ecdysozoa</taxon>
        <taxon>Arthropoda</taxon>
        <taxon>Chelicerata</taxon>
        <taxon>Arachnida</taxon>
        <taxon>Araneae</taxon>
        <taxon>Araneomorphae</taxon>
        <taxon>Entelegynae</taxon>
        <taxon>Eresoidea</taxon>
        <taxon>Eresidae</taxon>
        <taxon>Stegodyphus</taxon>
    </lineage>
</organism>
<name>A0A087U9C3_STEMI</name>
<keyword evidence="2" id="KW-1185">Reference proteome</keyword>
<dbReference type="AlphaFoldDB" id="A0A087U9C3"/>
<sequence>MKRKMLDIVALKVVLVHFALLSTLSMGIELSRDTEPRMIPQSFPGRCRRAPPGVTIPKVPGDNGFFIKISGNPEKYQPGE</sequence>
<reference evidence="1 2" key="1">
    <citation type="submission" date="2013-11" db="EMBL/GenBank/DDBJ databases">
        <title>Genome sequencing of Stegodyphus mimosarum.</title>
        <authorList>
            <person name="Bechsgaard J."/>
        </authorList>
    </citation>
    <scope>NUCLEOTIDE SEQUENCE [LARGE SCALE GENOMIC DNA]</scope>
</reference>
<accession>A0A087U9C3</accession>
<proteinExistence type="predicted"/>
<protein>
    <submittedName>
        <fullName evidence="1">Uncharacterized protein</fullName>
    </submittedName>
</protein>
<dbReference type="EMBL" id="KK118835">
    <property type="protein sequence ID" value="KFM73962.1"/>
    <property type="molecule type" value="Genomic_DNA"/>
</dbReference>
<dbReference type="Proteomes" id="UP000054359">
    <property type="component" value="Unassembled WGS sequence"/>
</dbReference>